<dbReference type="SUPFAM" id="SSF54913">
    <property type="entry name" value="GlnB-like"/>
    <property type="match status" value="1"/>
</dbReference>
<sequence>MTSPLFSSHSKPGKRIRIFLGEAQEHRGKPLYRRVLEEAYSHTAIAATVVRGIEGFGPEHILSTDRFPDLADNLPIVIDIVTHEERAAPLLAALDEIVLQGMITTTPIEILLSTKNE</sequence>
<dbReference type="InterPro" id="IPR003793">
    <property type="entry name" value="UPF0166"/>
</dbReference>
<organism evidence="2 3">
    <name type="scientific">Dictyobacter formicarum</name>
    <dbReference type="NCBI Taxonomy" id="2778368"/>
    <lineage>
        <taxon>Bacteria</taxon>
        <taxon>Bacillati</taxon>
        <taxon>Chloroflexota</taxon>
        <taxon>Ktedonobacteria</taxon>
        <taxon>Ktedonobacterales</taxon>
        <taxon>Dictyobacteraceae</taxon>
        <taxon>Dictyobacter</taxon>
    </lineage>
</organism>
<keyword evidence="3" id="KW-1185">Reference proteome</keyword>
<gene>
    <name evidence="2" type="ORF">KSZ_20560</name>
</gene>
<dbReference type="InterPro" id="IPR011322">
    <property type="entry name" value="N-reg_PII-like_a/b"/>
</dbReference>
<evidence type="ECO:0000256" key="1">
    <source>
        <dbReference type="ARBA" id="ARBA00010554"/>
    </source>
</evidence>
<evidence type="ECO:0008006" key="4">
    <source>
        <dbReference type="Google" id="ProtNLM"/>
    </source>
</evidence>
<dbReference type="Proteomes" id="UP000635565">
    <property type="component" value="Unassembled WGS sequence"/>
</dbReference>
<dbReference type="PANTHER" id="PTHR35983">
    <property type="entry name" value="UPF0166 PROTEIN TM_0021"/>
    <property type="match status" value="1"/>
</dbReference>
<evidence type="ECO:0000313" key="2">
    <source>
        <dbReference type="EMBL" id="GHO84050.1"/>
    </source>
</evidence>
<dbReference type="InterPro" id="IPR015867">
    <property type="entry name" value="N-reg_PII/ATP_PRibTrfase_C"/>
</dbReference>
<dbReference type="Gene3D" id="3.30.70.120">
    <property type="match status" value="1"/>
</dbReference>
<dbReference type="Pfam" id="PF02641">
    <property type="entry name" value="DUF190"/>
    <property type="match status" value="1"/>
</dbReference>
<reference evidence="2 3" key="1">
    <citation type="journal article" date="2021" name="Int. J. Syst. Evol. Microbiol.">
        <title>Reticulibacter mediterranei gen. nov., sp. nov., within the new family Reticulibacteraceae fam. nov., and Ktedonospora formicarum gen. nov., sp. nov., Ktedonobacter robiniae sp. nov., Dictyobacter formicarum sp. nov. and Dictyobacter arantiisoli sp. nov., belonging to the class Ktedonobacteria.</title>
        <authorList>
            <person name="Yabe S."/>
            <person name="Zheng Y."/>
            <person name="Wang C.M."/>
            <person name="Sakai Y."/>
            <person name="Abe K."/>
            <person name="Yokota A."/>
            <person name="Donadio S."/>
            <person name="Cavaletti L."/>
            <person name="Monciardini P."/>
        </authorList>
    </citation>
    <scope>NUCLEOTIDE SEQUENCE [LARGE SCALE GENOMIC DNA]</scope>
    <source>
        <strain evidence="2 3">SOSP1-9</strain>
    </source>
</reference>
<dbReference type="EMBL" id="BNJJ01000005">
    <property type="protein sequence ID" value="GHO84050.1"/>
    <property type="molecule type" value="Genomic_DNA"/>
</dbReference>
<evidence type="ECO:0000313" key="3">
    <source>
        <dbReference type="Proteomes" id="UP000635565"/>
    </source>
</evidence>
<dbReference type="RefSeq" id="WP_201361698.1">
    <property type="nucleotide sequence ID" value="NZ_BNJJ01000005.1"/>
</dbReference>
<accession>A0ABQ3VD20</accession>
<comment type="caution">
    <text evidence="2">The sequence shown here is derived from an EMBL/GenBank/DDBJ whole genome shotgun (WGS) entry which is preliminary data.</text>
</comment>
<dbReference type="PANTHER" id="PTHR35983:SF1">
    <property type="entry name" value="UPF0166 PROTEIN TM_0021"/>
    <property type="match status" value="1"/>
</dbReference>
<protein>
    <recommendedName>
        <fullName evidence="4">DUF190 domain-containing protein</fullName>
    </recommendedName>
</protein>
<comment type="similarity">
    <text evidence="1">Belongs to the UPF0166 family.</text>
</comment>
<proteinExistence type="inferred from homology"/>
<name>A0ABQ3VD20_9CHLR</name>